<keyword evidence="2" id="KW-1185">Reference proteome</keyword>
<dbReference type="EMBL" id="LUEZ02000122">
    <property type="protein sequence ID" value="RDB16919.1"/>
    <property type="molecule type" value="Genomic_DNA"/>
</dbReference>
<evidence type="ECO:0000313" key="2">
    <source>
        <dbReference type="Proteomes" id="UP000076154"/>
    </source>
</evidence>
<organism evidence="1 2">
    <name type="scientific">Hypsizygus marmoreus</name>
    <name type="common">White beech mushroom</name>
    <name type="synonym">Agaricus marmoreus</name>
    <dbReference type="NCBI Taxonomy" id="39966"/>
    <lineage>
        <taxon>Eukaryota</taxon>
        <taxon>Fungi</taxon>
        <taxon>Dikarya</taxon>
        <taxon>Basidiomycota</taxon>
        <taxon>Agaricomycotina</taxon>
        <taxon>Agaricomycetes</taxon>
        <taxon>Agaricomycetidae</taxon>
        <taxon>Agaricales</taxon>
        <taxon>Tricholomatineae</taxon>
        <taxon>Lyophyllaceae</taxon>
        <taxon>Hypsizygus</taxon>
    </lineage>
</organism>
<evidence type="ECO:0000313" key="1">
    <source>
        <dbReference type="EMBL" id="RDB16919.1"/>
    </source>
</evidence>
<reference evidence="1" key="1">
    <citation type="submission" date="2018-04" db="EMBL/GenBank/DDBJ databases">
        <title>Whole genome sequencing of Hypsizygus marmoreus.</title>
        <authorList>
            <person name="Choi I.-G."/>
            <person name="Min B."/>
            <person name="Kim J.-G."/>
            <person name="Kim S."/>
            <person name="Oh Y.-L."/>
            <person name="Kong W.-S."/>
            <person name="Park H."/>
            <person name="Jeong J."/>
            <person name="Song E.-S."/>
        </authorList>
    </citation>
    <scope>NUCLEOTIDE SEQUENCE [LARGE SCALE GENOMIC DNA]</scope>
    <source>
        <strain evidence="1">51987-8</strain>
    </source>
</reference>
<accession>A0A369J4E7</accession>
<comment type="caution">
    <text evidence="1">The sequence shown here is derived from an EMBL/GenBank/DDBJ whole genome shotgun (WGS) entry which is preliminary data.</text>
</comment>
<gene>
    <name evidence="1" type="ORF">Hypma_002409</name>
</gene>
<protein>
    <submittedName>
        <fullName evidence="1">Uncharacterized protein</fullName>
    </submittedName>
</protein>
<dbReference type="InParanoid" id="A0A369J4E7"/>
<proteinExistence type="predicted"/>
<dbReference type="AlphaFoldDB" id="A0A369J4E7"/>
<name>A0A369J4E7_HYPMA</name>
<dbReference type="Proteomes" id="UP000076154">
    <property type="component" value="Unassembled WGS sequence"/>
</dbReference>
<sequence>MPAVYCHPAAHYPRPASPLSSAHPVHTYPFWPPPAFVASPAADPVFIDLGRDRSIANSQQSSLADITTLIPGPVLFHAYARHMLQIFCNKILKKCY</sequence>